<evidence type="ECO:0000313" key="2">
    <source>
        <dbReference type="Proteomes" id="UP000774617"/>
    </source>
</evidence>
<dbReference type="EMBL" id="JAGTJR010000008">
    <property type="protein sequence ID" value="KAH7055757.1"/>
    <property type="molecule type" value="Genomic_DNA"/>
</dbReference>
<comment type="caution">
    <text evidence="1">The sequence shown here is derived from an EMBL/GenBank/DDBJ whole genome shotgun (WGS) entry which is preliminary data.</text>
</comment>
<reference evidence="1 2" key="1">
    <citation type="journal article" date="2021" name="Nat. Commun.">
        <title>Genetic determinants of endophytism in the Arabidopsis root mycobiome.</title>
        <authorList>
            <person name="Mesny F."/>
            <person name="Miyauchi S."/>
            <person name="Thiergart T."/>
            <person name="Pickel B."/>
            <person name="Atanasova L."/>
            <person name="Karlsson M."/>
            <person name="Huettel B."/>
            <person name="Barry K.W."/>
            <person name="Haridas S."/>
            <person name="Chen C."/>
            <person name="Bauer D."/>
            <person name="Andreopoulos W."/>
            <person name="Pangilinan J."/>
            <person name="LaButti K."/>
            <person name="Riley R."/>
            <person name="Lipzen A."/>
            <person name="Clum A."/>
            <person name="Drula E."/>
            <person name="Henrissat B."/>
            <person name="Kohler A."/>
            <person name="Grigoriev I.V."/>
            <person name="Martin F.M."/>
            <person name="Hacquard S."/>
        </authorList>
    </citation>
    <scope>NUCLEOTIDE SEQUENCE [LARGE SCALE GENOMIC DNA]</scope>
    <source>
        <strain evidence="1 2">MPI-SDFR-AT-0080</strain>
    </source>
</reference>
<name>A0ABQ8GH03_9PEZI</name>
<dbReference type="Proteomes" id="UP000774617">
    <property type="component" value="Unassembled WGS sequence"/>
</dbReference>
<proteinExistence type="predicted"/>
<evidence type="ECO:0000313" key="1">
    <source>
        <dbReference type="EMBL" id="KAH7055757.1"/>
    </source>
</evidence>
<protein>
    <submittedName>
        <fullName evidence="1">Uncharacterized protein</fullName>
    </submittedName>
</protein>
<sequence length="177" mass="19536">MRLKMSAAGQLATALAGSKLVGYNPQEEKLSFVLWPTRRSIGIDRACEFGLPPRRRACSIVLSKCVSRGSDCATAVLDFEAGLLLPSRPDFISLRNVSNRGNQGLVSSPLTGLSEGRKELFSTTVLCPTGDIMAMSDASSIRTIVAIERFGMTEGRRRYMSHAFERMWHQWECSDCI</sequence>
<gene>
    <name evidence="1" type="ORF">B0J12DRAFT_655549</name>
</gene>
<keyword evidence="2" id="KW-1185">Reference proteome</keyword>
<organism evidence="1 2">
    <name type="scientific">Macrophomina phaseolina</name>
    <dbReference type="NCBI Taxonomy" id="35725"/>
    <lineage>
        <taxon>Eukaryota</taxon>
        <taxon>Fungi</taxon>
        <taxon>Dikarya</taxon>
        <taxon>Ascomycota</taxon>
        <taxon>Pezizomycotina</taxon>
        <taxon>Dothideomycetes</taxon>
        <taxon>Dothideomycetes incertae sedis</taxon>
        <taxon>Botryosphaeriales</taxon>
        <taxon>Botryosphaeriaceae</taxon>
        <taxon>Macrophomina</taxon>
    </lineage>
</organism>
<accession>A0ABQ8GH03</accession>